<feature type="compositionally biased region" description="Low complexity" evidence="10">
    <location>
        <begin position="304"/>
        <end position="315"/>
    </location>
</feature>
<dbReference type="PROSITE" id="PS50089">
    <property type="entry name" value="ZF_RING_2"/>
    <property type="match status" value="1"/>
</dbReference>
<evidence type="ECO:0000256" key="5">
    <source>
        <dbReference type="ARBA" id="ARBA00022723"/>
    </source>
</evidence>
<accession>A0AAV8TL15</accession>
<dbReference type="Pfam" id="PF13639">
    <property type="entry name" value="zf-RING_2"/>
    <property type="match status" value="1"/>
</dbReference>
<comment type="caution">
    <text evidence="12">The sequence shown here is derived from an EMBL/GenBank/DDBJ whole genome shotgun (WGS) entry which is preliminary data.</text>
</comment>
<dbReference type="GO" id="GO:0010228">
    <property type="term" value="P:vegetative to reproductive phase transition of meristem"/>
    <property type="evidence" value="ECO:0007669"/>
    <property type="project" value="UniProtKB-ARBA"/>
</dbReference>
<gene>
    <name evidence="12" type="ORF">K2173_001158</name>
</gene>
<keyword evidence="6 9" id="KW-0863">Zinc-finger</keyword>
<dbReference type="GO" id="GO:0061630">
    <property type="term" value="F:ubiquitin protein ligase activity"/>
    <property type="evidence" value="ECO:0007669"/>
    <property type="project" value="UniProtKB-EC"/>
</dbReference>
<dbReference type="GO" id="GO:0043161">
    <property type="term" value="P:proteasome-mediated ubiquitin-dependent protein catabolic process"/>
    <property type="evidence" value="ECO:0007669"/>
    <property type="project" value="UniProtKB-ARBA"/>
</dbReference>
<evidence type="ECO:0000256" key="8">
    <source>
        <dbReference type="ARBA" id="ARBA00022833"/>
    </source>
</evidence>
<protein>
    <recommendedName>
        <fullName evidence="3">RING-type E3 ubiquitin transferase</fullName>
        <ecNumber evidence="3">2.3.2.27</ecNumber>
    </recommendedName>
</protein>
<dbReference type="EMBL" id="JAIWQS010000004">
    <property type="protein sequence ID" value="KAJ8766638.1"/>
    <property type="molecule type" value="Genomic_DNA"/>
</dbReference>
<evidence type="ECO:0000256" key="6">
    <source>
        <dbReference type="ARBA" id="ARBA00022771"/>
    </source>
</evidence>
<dbReference type="InterPro" id="IPR013083">
    <property type="entry name" value="Znf_RING/FYVE/PHD"/>
</dbReference>
<dbReference type="PANTHER" id="PTHR22937:SF224">
    <property type="entry name" value="E3 UBIQUITIN-PROTEIN LIGASE MBR1-RELATED"/>
    <property type="match status" value="1"/>
</dbReference>
<evidence type="ECO:0000256" key="7">
    <source>
        <dbReference type="ARBA" id="ARBA00022786"/>
    </source>
</evidence>
<dbReference type="EC" id="2.3.2.27" evidence="3"/>
<evidence type="ECO:0000256" key="1">
    <source>
        <dbReference type="ARBA" id="ARBA00000900"/>
    </source>
</evidence>
<keyword evidence="8" id="KW-0862">Zinc</keyword>
<dbReference type="Gene3D" id="3.30.40.10">
    <property type="entry name" value="Zinc/RING finger domain, C3HC4 (zinc finger)"/>
    <property type="match status" value="1"/>
</dbReference>
<dbReference type="Proteomes" id="UP001159364">
    <property type="component" value="Linkage Group LG04"/>
</dbReference>
<organism evidence="12 13">
    <name type="scientific">Erythroxylum novogranatense</name>
    <dbReference type="NCBI Taxonomy" id="1862640"/>
    <lineage>
        <taxon>Eukaryota</taxon>
        <taxon>Viridiplantae</taxon>
        <taxon>Streptophyta</taxon>
        <taxon>Embryophyta</taxon>
        <taxon>Tracheophyta</taxon>
        <taxon>Spermatophyta</taxon>
        <taxon>Magnoliopsida</taxon>
        <taxon>eudicotyledons</taxon>
        <taxon>Gunneridae</taxon>
        <taxon>Pentapetalae</taxon>
        <taxon>rosids</taxon>
        <taxon>fabids</taxon>
        <taxon>Malpighiales</taxon>
        <taxon>Erythroxylaceae</taxon>
        <taxon>Erythroxylum</taxon>
    </lineage>
</organism>
<dbReference type="GO" id="GO:0008270">
    <property type="term" value="F:zinc ion binding"/>
    <property type="evidence" value="ECO:0007669"/>
    <property type="project" value="UniProtKB-KW"/>
</dbReference>
<feature type="compositionally biased region" description="Polar residues" evidence="10">
    <location>
        <begin position="518"/>
        <end position="543"/>
    </location>
</feature>
<evidence type="ECO:0000259" key="11">
    <source>
        <dbReference type="PROSITE" id="PS50089"/>
    </source>
</evidence>
<evidence type="ECO:0000313" key="12">
    <source>
        <dbReference type="EMBL" id="KAJ8766638.1"/>
    </source>
</evidence>
<reference evidence="12 13" key="1">
    <citation type="submission" date="2021-09" db="EMBL/GenBank/DDBJ databases">
        <title>Genomic insights and catalytic innovation underlie evolution of tropane alkaloids biosynthesis.</title>
        <authorList>
            <person name="Wang Y.-J."/>
            <person name="Tian T."/>
            <person name="Huang J.-P."/>
            <person name="Huang S.-X."/>
        </authorList>
    </citation>
    <scope>NUCLEOTIDE SEQUENCE [LARGE SCALE GENOMIC DNA]</scope>
    <source>
        <strain evidence="12">KIB-2018</strain>
        <tissue evidence="12">Leaf</tissue>
    </source>
</reference>
<sequence length="723" mass="78331">MQRQGCSVETFSEDNIDPRFVSNNTDMSHQTSLNNILNPVENRFASSTVSSDEASCVHSINHGVQSFNGWNESESSSCFHRENQAVDDEMKVEERWPSSVNAHAVVGSRSEDRQSGPVDAPNLPFPERVSIGSGGNQVRSGPLILRGSSSNHSTQNVNMNAGGVGDGGKTGHYEAAVAGPEHLRLGGKEIQRASSSGISSEDISASFCNSEFITEEPDSGLGSSHGGWGSSCKRKALEGTSAHSYAGGSSSCFPQTENDVWHTGSTHHSTSSNVSLSTTSRNSPSFSNPEQLNHRNGFGMRGVSSDAFHSSSDSGSLDHLRHLVRRVSAGHQQEAAPFTLSTAGGTRPSNYLSLGLRSTSPASNSGASQGQSHNMHASVSSRNAYPLPWSGASFLRSGAASSSPIPGERIGALREDVNLRGIHRNNVDRPMFVPVSEVRNIAQDSAGWNLSTGNMSTSGNPHSSRITPSSIHPVPPPVWFPHPDHTAHNQQRFTEFAPWSLFPSMDSESEGLSGHFPSLSSGPSASPQETVMPSASTSHGHNQSLTRSAFLMEGRGDDVLGMPRSLRALAADIEGRHRLISEIRQVLNAMRRGENLRVEDFLLFDPFIYHGMAEMHDRHRDMRLDVDNMSYEELLALEERMGDVSTGLSEETIVQLMKQKKHLAIALESQADLEPCCICREEYLNGDDLGMLECGHNFHSNCIKQWLMHKNLCPICKTTALPT</sequence>
<dbReference type="SUPFAM" id="SSF57850">
    <property type="entry name" value="RING/U-box"/>
    <property type="match status" value="1"/>
</dbReference>
<keyword evidence="5" id="KW-0479">Metal-binding</keyword>
<feature type="region of interest" description="Disordered" evidence="10">
    <location>
        <begin position="349"/>
        <end position="379"/>
    </location>
</feature>
<evidence type="ECO:0000256" key="10">
    <source>
        <dbReference type="SAM" id="MobiDB-lite"/>
    </source>
</evidence>
<proteinExistence type="predicted"/>
<feature type="compositionally biased region" description="Low complexity" evidence="10">
    <location>
        <begin position="263"/>
        <end position="283"/>
    </location>
</feature>
<feature type="region of interest" description="Disordered" evidence="10">
    <location>
        <begin position="510"/>
        <end position="543"/>
    </location>
</feature>
<dbReference type="AlphaFoldDB" id="A0AAV8TL15"/>
<keyword evidence="4" id="KW-0808">Transferase</keyword>
<name>A0AAV8TL15_9ROSI</name>
<feature type="region of interest" description="Disordered" evidence="10">
    <location>
        <begin position="105"/>
        <end position="124"/>
    </location>
</feature>
<dbReference type="InterPro" id="IPR045191">
    <property type="entry name" value="MBR1/2-like"/>
</dbReference>
<comment type="catalytic activity">
    <reaction evidence="1">
        <text>S-ubiquitinyl-[E2 ubiquitin-conjugating enzyme]-L-cysteine + [acceptor protein]-L-lysine = [E2 ubiquitin-conjugating enzyme]-L-cysteine + N(6)-ubiquitinyl-[acceptor protein]-L-lysine.</text>
        <dbReference type="EC" id="2.3.2.27"/>
    </reaction>
</comment>
<evidence type="ECO:0000256" key="9">
    <source>
        <dbReference type="PROSITE-ProRule" id="PRU00175"/>
    </source>
</evidence>
<dbReference type="SMART" id="SM00184">
    <property type="entry name" value="RING"/>
    <property type="match status" value="1"/>
</dbReference>
<evidence type="ECO:0000313" key="13">
    <source>
        <dbReference type="Proteomes" id="UP001159364"/>
    </source>
</evidence>
<feature type="domain" description="RING-type" evidence="11">
    <location>
        <begin position="676"/>
        <end position="717"/>
    </location>
</feature>
<dbReference type="FunFam" id="3.30.40.10:FF:000309">
    <property type="entry name" value="E3 ubiquitin-protein ligase MBR2"/>
    <property type="match status" value="1"/>
</dbReference>
<evidence type="ECO:0000256" key="4">
    <source>
        <dbReference type="ARBA" id="ARBA00022679"/>
    </source>
</evidence>
<evidence type="ECO:0000256" key="3">
    <source>
        <dbReference type="ARBA" id="ARBA00012483"/>
    </source>
</evidence>
<keyword evidence="7" id="KW-0833">Ubl conjugation pathway</keyword>
<feature type="region of interest" description="Disordered" evidence="10">
    <location>
        <begin position="263"/>
        <end position="316"/>
    </location>
</feature>
<comment type="pathway">
    <text evidence="2">Protein modification; protein ubiquitination.</text>
</comment>
<dbReference type="PANTHER" id="PTHR22937">
    <property type="entry name" value="E3 UBIQUITIN-PROTEIN LIGASE RNF165"/>
    <property type="match status" value="1"/>
</dbReference>
<evidence type="ECO:0000256" key="2">
    <source>
        <dbReference type="ARBA" id="ARBA00004906"/>
    </source>
</evidence>
<keyword evidence="13" id="KW-1185">Reference proteome</keyword>
<dbReference type="InterPro" id="IPR001841">
    <property type="entry name" value="Znf_RING"/>
</dbReference>